<reference evidence="5 6" key="1">
    <citation type="journal article" date="2013" name="BMC Genomics">
        <title>The genome and transcriptome of the pine saprophyte Ophiostoma piceae, and a comparison with the bark beetle-associated pine pathogen Grosmannia clavigera.</title>
        <authorList>
            <person name="Haridas S."/>
            <person name="Wang Y."/>
            <person name="Lim L."/>
            <person name="Massoumi Alamouti S."/>
            <person name="Jackman S."/>
            <person name="Docking R."/>
            <person name="Robertson G."/>
            <person name="Birol I."/>
            <person name="Bohlmann J."/>
            <person name="Breuil C."/>
        </authorList>
    </citation>
    <scope>NUCLEOTIDE SEQUENCE [LARGE SCALE GENOMIC DNA]</scope>
    <source>
        <strain evidence="5 6">UAMH 11346</strain>
    </source>
</reference>
<dbReference type="InterPro" id="IPR036788">
    <property type="entry name" value="T_IF-3_C_sf"/>
</dbReference>
<dbReference type="SUPFAM" id="SSF55200">
    <property type="entry name" value="Translation initiation factor IF3, C-terminal domain"/>
    <property type="match status" value="1"/>
</dbReference>
<dbReference type="GO" id="GO:0005739">
    <property type="term" value="C:mitochondrion"/>
    <property type="evidence" value="ECO:0007669"/>
    <property type="project" value="TreeGrafter"/>
</dbReference>
<sequence length="376" mass="41962">MLVAGATVPSAAHIQNFSKKPFFTDRASRYRSAAIVKHLVTVFPLPLPDIVRLLHKGSTMKGRTCLLSSSTALGRAVSGTGPRCSGLATSNSFGTVTMGASNGRPLVHALSSPTAHSPTQRRPPSCITPLAQCRSLHSSGPLRRRVVPPLLPWQTTMMGKRGVPDPNPKGLPRDHNITHEYVCLRQEDGSISEPQATAEVLLKLNSATQSLVVVAMPSKNTTGNLEQDLRQPQYPVCRIVNVLEERRAEQEKAREQRKKATMFKELEFNWSINTHDLGHWMIKLKDFLEKGFRVEVRMMRRTRGKARRQATMEEAEELVRCIRETVESVPGAKEVKNMEGELLKSAKMIYEGPAVTKEKRKKRKDEEGEETEAQEN</sequence>
<organism evidence="5 6">
    <name type="scientific">Ophiostoma piceae (strain UAMH 11346)</name>
    <name type="common">Sap stain fungus</name>
    <dbReference type="NCBI Taxonomy" id="1262450"/>
    <lineage>
        <taxon>Eukaryota</taxon>
        <taxon>Fungi</taxon>
        <taxon>Dikarya</taxon>
        <taxon>Ascomycota</taxon>
        <taxon>Pezizomycotina</taxon>
        <taxon>Sordariomycetes</taxon>
        <taxon>Sordariomycetidae</taxon>
        <taxon>Ophiostomatales</taxon>
        <taxon>Ophiostomataceae</taxon>
        <taxon>Ophiostoma</taxon>
    </lineage>
</organism>
<dbReference type="eggNOG" id="ENOG502QWD8">
    <property type="taxonomic scope" value="Eukaryota"/>
</dbReference>
<dbReference type="Gene3D" id="3.30.110.10">
    <property type="entry name" value="Translation initiation factor 3 (IF-3), C-terminal domain"/>
    <property type="match status" value="1"/>
</dbReference>
<dbReference type="AlphaFoldDB" id="S3C027"/>
<evidence type="ECO:0000256" key="1">
    <source>
        <dbReference type="ARBA" id="ARBA00005439"/>
    </source>
</evidence>
<dbReference type="GO" id="GO:0043022">
    <property type="term" value="F:ribosome binding"/>
    <property type="evidence" value="ECO:0007669"/>
    <property type="project" value="TreeGrafter"/>
</dbReference>
<accession>S3C027</accession>
<evidence type="ECO:0000313" key="5">
    <source>
        <dbReference type="EMBL" id="EPE05056.1"/>
    </source>
</evidence>
<evidence type="ECO:0000256" key="4">
    <source>
        <dbReference type="SAM" id="MobiDB-lite"/>
    </source>
</evidence>
<feature type="region of interest" description="Disordered" evidence="4">
    <location>
        <begin position="353"/>
        <end position="376"/>
    </location>
</feature>
<dbReference type="STRING" id="1262450.S3C027"/>
<dbReference type="GO" id="GO:0070124">
    <property type="term" value="P:mitochondrial translational initiation"/>
    <property type="evidence" value="ECO:0007669"/>
    <property type="project" value="TreeGrafter"/>
</dbReference>
<feature type="compositionally biased region" description="Acidic residues" evidence="4">
    <location>
        <begin position="367"/>
        <end position="376"/>
    </location>
</feature>
<dbReference type="HOGENOM" id="CLU_062478_0_0_1"/>
<dbReference type="GO" id="GO:0032790">
    <property type="term" value="P:ribosome disassembly"/>
    <property type="evidence" value="ECO:0007669"/>
    <property type="project" value="TreeGrafter"/>
</dbReference>
<dbReference type="PANTHER" id="PTHR10938:SF0">
    <property type="entry name" value="TRANSLATION INITIATION FACTOR IF-3, MITOCHONDRIAL"/>
    <property type="match status" value="1"/>
</dbReference>
<dbReference type="InterPro" id="IPR001288">
    <property type="entry name" value="Translation_initiation_fac_3"/>
</dbReference>
<dbReference type="Proteomes" id="UP000016923">
    <property type="component" value="Unassembled WGS sequence"/>
</dbReference>
<evidence type="ECO:0000313" key="6">
    <source>
        <dbReference type="Proteomes" id="UP000016923"/>
    </source>
</evidence>
<dbReference type="OrthoDB" id="21573at2759"/>
<evidence type="ECO:0000256" key="2">
    <source>
        <dbReference type="ARBA" id="ARBA00022540"/>
    </source>
</evidence>
<protein>
    <submittedName>
        <fullName evidence="5">Translation initiation factor if-3</fullName>
    </submittedName>
</protein>
<dbReference type="VEuPathDB" id="FungiDB:F503_00210"/>
<comment type="similarity">
    <text evidence="1">Belongs to the IF-3 family.</text>
</comment>
<keyword evidence="6" id="KW-1185">Reference proteome</keyword>
<gene>
    <name evidence="5" type="ORF">F503_00210</name>
</gene>
<dbReference type="PANTHER" id="PTHR10938">
    <property type="entry name" value="TRANSLATION INITIATION FACTOR IF-3"/>
    <property type="match status" value="1"/>
</dbReference>
<evidence type="ECO:0000256" key="3">
    <source>
        <dbReference type="ARBA" id="ARBA00022917"/>
    </source>
</evidence>
<keyword evidence="3" id="KW-0648">Protein biosynthesis</keyword>
<proteinExistence type="inferred from homology"/>
<dbReference type="EMBL" id="KE148158">
    <property type="protein sequence ID" value="EPE05056.1"/>
    <property type="molecule type" value="Genomic_DNA"/>
</dbReference>
<name>S3C027_OPHP1</name>
<dbReference type="GO" id="GO:0003743">
    <property type="term" value="F:translation initiation factor activity"/>
    <property type="evidence" value="ECO:0007669"/>
    <property type="project" value="UniProtKB-KW"/>
</dbReference>
<keyword evidence="2 5" id="KW-0396">Initiation factor</keyword>